<dbReference type="PROSITE" id="PS00109">
    <property type="entry name" value="PROTEIN_KINASE_TYR"/>
    <property type="match status" value="1"/>
</dbReference>
<dbReference type="InterPro" id="IPR011009">
    <property type="entry name" value="Kinase-like_dom_sf"/>
</dbReference>
<feature type="compositionally biased region" description="Polar residues" evidence="1">
    <location>
        <begin position="26"/>
        <end position="40"/>
    </location>
</feature>
<keyword evidence="4" id="KW-1185">Reference proteome</keyword>
<feature type="compositionally biased region" description="Basic and acidic residues" evidence="1">
    <location>
        <begin position="1068"/>
        <end position="1080"/>
    </location>
</feature>
<proteinExistence type="predicted"/>
<dbReference type="EMBL" id="NHYD01003406">
    <property type="protein sequence ID" value="PPQ78818.1"/>
    <property type="molecule type" value="Genomic_DNA"/>
</dbReference>
<dbReference type="PANTHER" id="PTHR24361">
    <property type="entry name" value="MITOGEN-ACTIVATED KINASE KINASE KINASE"/>
    <property type="match status" value="1"/>
</dbReference>
<evidence type="ECO:0000313" key="3">
    <source>
        <dbReference type="EMBL" id="PPQ78818.1"/>
    </source>
</evidence>
<protein>
    <recommendedName>
        <fullName evidence="2">Protein kinase domain-containing protein</fullName>
    </recommendedName>
</protein>
<gene>
    <name evidence="3" type="ORF">CVT25_010686</name>
</gene>
<feature type="compositionally biased region" description="Basic residues" evidence="1">
    <location>
        <begin position="10"/>
        <end position="22"/>
    </location>
</feature>
<evidence type="ECO:0000259" key="2">
    <source>
        <dbReference type="PROSITE" id="PS50011"/>
    </source>
</evidence>
<dbReference type="PROSITE" id="PS50011">
    <property type="entry name" value="PROTEIN_KINASE_DOM"/>
    <property type="match status" value="1"/>
</dbReference>
<accession>A0A409WJW6</accession>
<dbReference type="InParanoid" id="A0A409WJW6"/>
<dbReference type="GO" id="GO:0004674">
    <property type="term" value="F:protein serine/threonine kinase activity"/>
    <property type="evidence" value="ECO:0007669"/>
    <property type="project" value="TreeGrafter"/>
</dbReference>
<dbReference type="Gene3D" id="1.10.510.10">
    <property type="entry name" value="Transferase(Phosphotransferase) domain 1"/>
    <property type="match status" value="1"/>
</dbReference>
<dbReference type="Gene3D" id="3.30.200.20">
    <property type="entry name" value="Phosphorylase Kinase, domain 1"/>
    <property type="match status" value="1"/>
</dbReference>
<organism evidence="3 4">
    <name type="scientific">Psilocybe cyanescens</name>
    <dbReference type="NCBI Taxonomy" id="93625"/>
    <lineage>
        <taxon>Eukaryota</taxon>
        <taxon>Fungi</taxon>
        <taxon>Dikarya</taxon>
        <taxon>Basidiomycota</taxon>
        <taxon>Agaricomycotina</taxon>
        <taxon>Agaricomycetes</taxon>
        <taxon>Agaricomycetidae</taxon>
        <taxon>Agaricales</taxon>
        <taxon>Agaricineae</taxon>
        <taxon>Strophariaceae</taxon>
        <taxon>Psilocybe</taxon>
    </lineage>
</organism>
<dbReference type="Pfam" id="PF00069">
    <property type="entry name" value="Pkinase"/>
    <property type="match status" value="1"/>
</dbReference>
<evidence type="ECO:0000313" key="4">
    <source>
        <dbReference type="Proteomes" id="UP000283269"/>
    </source>
</evidence>
<feature type="region of interest" description="Disordered" evidence="1">
    <location>
        <begin position="1"/>
        <end position="66"/>
    </location>
</feature>
<comment type="caution">
    <text evidence="3">The sequence shown here is derived from an EMBL/GenBank/DDBJ whole genome shotgun (WGS) entry which is preliminary data.</text>
</comment>
<dbReference type="Proteomes" id="UP000283269">
    <property type="component" value="Unassembled WGS sequence"/>
</dbReference>
<feature type="region of interest" description="Disordered" evidence="1">
    <location>
        <begin position="1065"/>
        <end position="1097"/>
    </location>
</feature>
<reference evidence="3 4" key="1">
    <citation type="journal article" date="2018" name="Evol. Lett.">
        <title>Horizontal gene cluster transfer increased hallucinogenic mushroom diversity.</title>
        <authorList>
            <person name="Reynolds H.T."/>
            <person name="Vijayakumar V."/>
            <person name="Gluck-Thaler E."/>
            <person name="Korotkin H.B."/>
            <person name="Matheny P.B."/>
            <person name="Slot J.C."/>
        </authorList>
    </citation>
    <scope>NUCLEOTIDE SEQUENCE [LARGE SCALE GENOMIC DNA]</scope>
    <source>
        <strain evidence="3 4">2631</strain>
    </source>
</reference>
<feature type="domain" description="Protein kinase" evidence="2">
    <location>
        <begin position="1165"/>
        <end position="1532"/>
    </location>
</feature>
<evidence type="ECO:0000256" key="1">
    <source>
        <dbReference type="SAM" id="MobiDB-lite"/>
    </source>
</evidence>
<dbReference type="SMART" id="SM00220">
    <property type="entry name" value="S_TKc"/>
    <property type="match status" value="1"/>
</dbReference>
<dbReference type="InterPro" id="IPR000719">
    <property type="entry name" value="Prot_kinase_dom"/>
</dbReference>
<dbReference type="GO" id="GO:0005524">
    <property type="term" value="F:ATP binding"/>
    <property type="evidence" value="ECO:0007669"/>
    <property type="project" value="InterPro"/>
</dbReference>
<dbReference type="InterPro" id="IPR008266">
    <property type="entry name" value="Tyr_kinase_AS"/>
</dbReference>
<dbReference type="SUPFAM" id="SSF56112">
    <property type="entry name" value="Protein kinase-like (PK-like)"/>
    <property type="match status" value="2"/>
</dbReference>
<dbReference type="STRING" id="93625.A0A409WJW6"/>
<dbReference type="InterPro" id="IPR053235">
    <property type="entry name" value="Ser_Thr_kinase"/>
</dbReference>
<sequence length="1532" mass="173244">MASETSKARPLNRNRRPLKRRDRQMNNDSTSPSEPNNSLDLANDRRPLKRSHSQANGGPTPSARILPHNAPIYQFFQQPSTRFEKDPSHTNSPSTRPFQYFDMHLHPHLRLKKVVVVDNLLNRLSDFCDKVVQENASYLEQAGPLPEIKDEIGESIVDEASLVLAYKSCNEPYLQVASGLQFQKGWEKIFTMASPGIGRKDAIADSLLTVDPIGEKSLSIEQLSELRLLRKYVLDNFVTWEFKSLVCGEAIIGDIPLLEGNFKWTGCAERSSHDEKSSMCKNSVHRMNGRLHVTGRQTGPDSTIIRKLIENSLNDGRTVKRPRLRELKHLSISTIGKLHFIYQQFWTQAVVEDNSIIIISSGNEEYVGIRHRETQTLYLSPMINTTTDTNPSQGKILVACYIIAFNDALERARKLENMMITASPPPLYQLQLHKRPTYVESKLQLGPGLQQPLIWLGNDDEDIVTALGKVSSIALRLHTPPITLSESMGGPTGASTWVLQCLHDHLSPSEEATSKITHLFLDIEGPLSGGKTGTVFLGAIDKDSNALYYSKPLVMKMSGNAVEAKALQKEYDNYKSLSTQEVHAIVRMLGYFSCLDLPNHKILLLEDGGKAVSVLKKNFLERNRNSLLDGLAAFHKKNISIGNIMNHHVLIDDNSKVSLISLASVSFSPEPNDKREDEKDFKNAIIRNEEAIISLLKATFDGNYNPELSQNKDERPEGTIPSPIQFYDRHISSNHILKKVVYLRSIPRLLSKVCDDGIQDLLASEHPVSSKGYKFKIDLPNVNIANARDVATYYTSYVGNVGIGYSSKLCIHPHLDTWRSVFNFVPELPTDPFYLAETFLSLRTKATKIFFPDPLGKELSKPTKDTLTDLFDKFPRLAMWHMYPMIDTFTTIFHNVTNDVDFSWNTAHTKGYTVTTHNALPPDALTLARKLRAQASSRKRKSDRPALDRKRIIKAKKIVTPSQTPERMLYRPDLRHYLQDAWAKAAIYDTTYIILNCGRYERIGIRHRASQTLYLSGVIDTINTKDPHYRKLHIGLHIAIVQDALERKKLADALAEKSKSGYNIAKKRSSDSLEDKETSKSKRQRPSKSPSGYEGTKTHNTIVKELVRRKLALVTIDYDAFCSPIPSSFVRIGESCMREMSMEDTDWSEDPYRQKLYNGEEYFTLKLQAPLGNGAVGVVHPAQAELTLESGEVLRANLVFKIAFNEKQQTKMKNEFNTYCRLSRADGVEGIVDVHGLFHDTESGVMGILMADGGKTLRQREAERAGKFAEQVTTNEREREAFINALNSLHRAKVRHRDIRADNLLINSEGQVFIIDFDCADSTVYETQRTEELRIDIDRYIQHSFQSLVNKTFNTNYNTGITQVIDKLPEESIAPPSEFYDRHVGLNHILKNVVYLPFITHLLSKTCDNGVQDFTVNNHKFSYVGYDFDLEIPKEKFGDARSVGTYFDHNVGEISEANMSKQGISNRVFYSEQKGNHKAQRDRLIDQISGIICNMPGHKLQSTIQHLSSSIADGTSELEFDTEPLRCFTFLE</sequence>
<dbReference type="OrthoDB" id="2521594at2759"/>
<name>A0A409WJW6_PSICY</name>
<dbReference type="GO" id="GO:0005737">
    <property type="term" value="C:cytoplasm"/>
    <property type="evidence" value="ECO:0007669"/>
    <property type="project" value="TreeGrafter"/>
</dbReference>